<evidence type="ECO:0000313" key="6">
    <source>
        <dbReference type="EMBL" id="AHH97131.1"/>
    </source>
</evidence>
<dbReference type="InterPro" id="IPR001647">
    <property type="entry name" value="HTH_TetR"/>
</dbReference>
<evidence type="ECO:0000256" key="1">
    <source>
        <dbReference type="ARBA" id="ARBA00023015"/>
    </source>
</evidence>
<dbReference type="AlphaFoldDB" id="W5W9D9"/>
<dbReference type="SUPFAM" id="SSF48498">
    <property type="entry name" value="Tetracyclin repressor-like, C-terminal domain"/>
    <property type="match status" value="1"/>
</dbReference>
<dbReference type="Proteomes" id="UP000019225">
    <property type="component" value="Chromosome"/>
</dbReference>
<keyword evidence="3" id="KW-0804">Transcription</keyword>
<dbReference type="RefSeq" id="WP_025357235.1">
    <property type="nucleotide sequence ID" value="NZ_CP007155.1"/>
</dbReference>
<sequence>MAAADTRDRLIAGALETVRELGVTGVSARTVATRAGVNQALVFYHFDSVDNLLAQACLAESAARVAVYRERFARTGSLRELLAVGRDLHAREQQGGNVVVLAHMLAASHANDTLRAATAQALRMWTAEIEPVLARVLAAGPLKDLFDPAALAHAVAASFIGLELYGDVDPAAGALAMGELDRLGALAEALDGLGPVARKAARAKLGKVLRG</sequence>
<name>W5W9D9_9PSEU</name>
<dbReference type="KEGG" id="kal:KALB_3767"/>
<evidence type="ECO:0000256" key="3">
    <source>
        <dbReference type="ARBA" id="ARBA00023163"/>
    </source>
</evidence>
<dbReference type="PANTHER" id="PTHR30055">
    <property type="entry name" value="HTH-TYPE TRANSCRIPTIONAL REGULATOR RUTR"/>
    <property type="match status" value="1"/>
</dbReference>
<feature type="DNA-binding region" description="H-T-H motif" evidence="4">
    <location>
        <begin position="27"/>
        <end position="46"/>
    </location>
</feature>
<feature type="domain" description="HTH tetR-type" evidence="5">
    <location>
        <begin position="4"/>
        <end position="64"/>
    </location>
</feature>
<dbReference type="PANTHER" id="PTHR30055:SF234">
    <property type="entry name" value="HTH-TYPE TRANSCRIPTIONAL REGULATOR BETI"/>
    <property type="match status" value="1"/>
</dbReference>
<dbReference type="EMBL" id="CP007155">
    <property type="protein sequence ID" value="AHH97131.1"/>
    <property type="molecule type" value="Genomic_DNA"/>
</dbReference>
<dbReference type="eggNOG" id="COG1309">
    <property type="taxonomic scope" value="Bacteria"/>
</dbReference>
<dbReference type="InterPro" id="IPR050109">
    <property type="entry name" value="HTH-type_TetR-like_transc_reg"/>
</dbReference>
<dbReference type="HOGENOM" id="CLU_080440_0_0_11"/>
<dbReference type="PROSITE" id="PS50977">
    <property type="entry name" value="HTH_TETR_2"/>
    <property type="match status" value="1"/>
</dbReference>
<dbReference type="PRINTS" id="PR00455">
    <property type="entry name" value="HTHTETR"/>
</dbReference>
<protein>
    <submittedName>
        <fullName evidence="6">TetR family transcription regulator</fullName>
    </submittedName>
</protein>
<dbReference type="PATRIC" id="fig|1449976.3.peg.3794"/>
<keyword evidence="7" id="KW-1185">Reference proteome</keyword>
<dbReference type="OrthoDB" id="3474596at2"/>
<proteinExistence type="predicted"/>
<evidence type="ECO:0000259" key="5">
    <source>
        <dbReference type="PROSITE" id="PS50977"/>
    </source>
</evidence>
<dbReference type="SUPFAM" id="SSF46689">
    <property type="entry name" value="Homeodomain-like"/>
    <property type="match status" value="1"/>
</dbReference>
<dbReference type="STRING" id="1449976.KALB_3767"/>
<evidence type="ECO:0000256" key="2">
    <source>
        <dbReference type="ARBA" id="ARBA00023125"/>
    </source>
</evidence>
<evidence type="ECO:0000256" key="4">
    <source>
        <dbReference type="PROSITE-ProRule" id="PRU00335"/>
    </source>
</evidence>
<keyword evidence="2 4" id="KW-0238">DNA-binding</keyword>
<dbReference type="Gene3D" id="1.10.357.10">
    <property type="entry name" value="Tetracycline Repressor, domain 2"/>
    <property type="match status" value="1"/>
</dbReference>
<evidence type="ECO:0000313" key="7">
    <source>
        <dbReference type="Proteomes" id="UP000019225"/>
    </source>
</evidence>
<reference evidence="6 7" key="1">
    <citation type="journal article" date="2014" name="BMC Genomics">
        <title>Complete genome sequence of producer of the glycopeptide antibiotic Aculeximycin Kutzneria albida DSM 43870T, a representative of minor genus of Pseudonocardiaceae.</title>
        <authorList>
            <person name="Rebets Y."/>
            <person name="Tokovenko B."/>
            <person name="Lushchyk I."/>
            <person name="Ruckert C."/>
            <person name="Zaburannyi N."/>
            <person name="Bechthold A."/>
            <person name="Kalinowski J."/>
            <person name="Luzhetskyy A."/>
        </authorList>
    </citation>
    <scope>NUCLEOTIDE SEQUENCE [LARGE SCALE GENOMIC DNA]</scope>
    <source>
        <strain evidence="6">DSM 43870</strain>
    </source>
</reference>
<dbReference type="InterPro" id="IPR036271">
    <property type="entry name" value="Tet_transcr_reg_TetR-rel_C_sf"/>
</dbReference>
<dbReference type="GO" id="GO:0000976">
    <property type="term" value="F:transcription cis-regulatory region binding"/>
    <property type="evidence" value="ECO:0007669"/>
    <property type="project" value="TreeGrafter"/>
</dbReference>
<gene>
    <name evidence="6" type="ORF">KALB_3767</name>
</gene>
<dbReference type="GO" id="GO:0003700">
    <property type="term" value="F:DNA-binding transcription factor activity"/>
    <property type="evidence" value="ECO:0007669"/>
    <property type="project" value="TreeGrafter"/>
</dbReference>
<dbReference type="InterPro" id="IPR009057">
    <property type="entry name" value="Homeodomain-like_sf"/>
</dbReference>
<organism evidence="6 7">
    <name type="scientific">Kutzneria albida DSM 43870</name>
    <dbReference type="NCBI Taxonomy" id="1449976"/>
    <lineage>
        <taxon>Bacteria</taxon>
        <taxon>Bacillati</taxon>
        <taxon>Actinomycetota</taxon>
        <taxon>Actinomycetes</taxon>
        <taxon>Pseudonocardiales</taxon>
        <taxon>Pseudonocardiaceae</taxon>
        <taxon>Kutzneria</taxon>
    </lineage>
</organism>
<keyword evidence="1" id="KW-0805">Transcription regulation</keyword>
<accession>W5W9D9</accession>
<dbReference type="Pfam" id="PF00440">
    <property type="entry name" value="TetR_N"/>
    <property type="match status" value="1"/>
</dbReference>